<name>A0ABT7S7B1_9CELL</name>
<keyword evidence="8" id="KW-1185">Reference proteome</keyword>
<dbReference type="Pfam" id="PF14378">
    <property type="entry name" value="PAP2_3"/>
    <property type="match status" value="1"/>
</dbReference>
<sequence>MTTAPDVALKEPSRASRARSALLAREAVIMVGLYVVYSLIRNHAPNRVGAAVSHSRDILAIEKYVSLDIEHGINHFAAQHTALITVANYMYATLFLPSAIFVLIYLWRRAPRLYVVHRSTLAVMTLLALASYWWFPAAPPRLLPGATYVDTVRFFETWGKPATESGHGVSNEYAAMPSMHFGWALWCGLAFFQATVVTWKRVLAISFPVVTLFVIIATGNHFLLDAVAGAAAYGIAFAAVRVSRRVSMRDPVEQVPAAA</sequence>
<gene>
    <name evidence="7" type="ORF">QRT05_09220</name>
</gene>
<keyword evidence="4 5" id="KW-0472">Membrane</keyword>
<evidence type="ECO:0000256" key="2">
    <source>
        <dbReference type="ARBA" id="ARBA00022692"/>
    </source>
</evidence>
<dbReference type="CDD" id="cd03386">
    <property type="entry name" value="PAP2_Aur1_like"/>
    <property type="match status" value="1"/>
</dbReference>
<dbReference type="EMBL" id="JAUCGR010000002">
    <property type="protein sequence ID" value="MDM7831510.1"/>
    <property type="molecule type" value="Genomic_DNA"/>
</dbReference>
<dbReference type="InterPro" id="IPR052185">
    <property type="entry name" value="IPC_Synthase-Related"/>
</dbReference>
<feature type="transmembrane region" description="Helical" evidence="5">
    <location>
        <begin position="222"/>
        <end position="240"/>
    </location>
</feature>
<evidence type="ECO:0000256" key="4">
    <source>
        <dbReference type="ARBA" id="ARBA00023136"/>
    </source>
</evidence>
<feature type="transmembrane region" description="Helical" evidence="5">
    <location>
        <begin position="119"/>
        <end position="135"/>
    </location>
</feature>
<proteinExistence type="predicted"/>
<comment type="subcellular location">
    <subcellularLocation>
        <location evidence="1">Membrane</location>
        <topology evidence="1">Multi-pass membrane protein</topology>
    </subcellularLocation>
</comment>
<feature type="transmembrane region" description="Helical" evidence="5">
    <location>
        <begin position="173"/>
        <end position="192"/>
    </location>
</feature>
<dbReference type="Proteomes" id="UP001321453">
    <property type="component" value="Unassembled WGS sequence"/>
</dbReference>
<evidence type="ECO:0000313" key="7">
    <source>
        <dbReference type="EMBL" id="MDM7831510.1"/>
    </source>
</evidence>
<dbReference type="RefSeq" id="WP_289446854.1">
    <property type="nucleotide sequence ID" value="NZ_JAUCGR010000002.1"/>
</dbReference>
<feature type="domain" description="Inositolphosphotransferase Aur1/Ipt1" evidence="6">
    <location>
        <begin position="57"/>
        <end position="238"/>
    </location>
</feature>
<reference evidence="7 8" key="1">
    <citation type="submission" date="2023-06" db="EMBL/GenBank/DDBJ databases">
        <title>Cellulomonas sp. MW9 Whole genome sequence.</title>
        <authorList>
            <person name="Park S."/>
        </authorList>
    </citation>
    <scope>NUCLEOTIDE SEQUENCE [LARGE SCALE GENOMIC DNA]</scope>
    <source>
        <strain evidence="7 8">MW9</strain>
    </source>
</reference>
<comment type="caution">
    <text evidence="7">The sequence shown here is derived from an EMBL/GenBank/DDBJ whole genome shotgun (WGS) entry which is preliminary data.</text>
</comment>
<evidence type="ECO:0000256" key="5">
    <source>
        <dbReference type="SAM" id="Phobius"/>
    </source>
</evidence>
<feature type="transmembrane region" description="Helical" evidence="5">
    <location>
        <begin position="199"/>
        <end position="216"/>
    </location>
</feature>
<protein>
    <submittedName>
        <fullName evidence="7">Phosphatase PAP2 family protein</fullName>
    </submittedName>
</protein>
<dbReference type="InterPro" id="IPR026841">
    <property type="entry name" value="Aur1/Ipt1"/>
</dbReference>
<evidence type="ECO:0000256" key="1">
    <source>
        <dbReference type="ARBA" id="ARBA00004141"/>
    </source>
</evidence>
<evidence type="ECO:0000259" key="6">
    <source>
        <dbReference type="Pfam" id="PF14378"/>
    </source>
</evidence>
<organism evidence="7 8">
    <name type="scientific">Cellulomonas edaphi</name>
    <dbReference type="NCBI Taxonomy" id="3053468"/>
    <lineage>
        <taxon>Bacteria</taxon>
        <taxon>Bacillati</taxon>
        <taxon>Actinomycetota</taxon>
        <taxon>Actinomycetes</taxon>
        <taxon>Micrococcales</taxon>
        <taxon>Cellulomonadaceae</taxon>
        <taxon>Cellulomonas</taxon>
    </lineage>
</organism>
<keyword evidence="2 5" id="KW-0812">Transmembrane</keyword>
<feature type="transmembrane region" description="Helical" evidence="5">
    <location>
        <begin position="89"/>
        <end position="107"/>
    </location>
</feature>
<dbReference type="PANTHER" id="PTHR31310">
    <property type="match status" value="1"/>
</dbReference>
<keyword evidence="3 5" id="KW-1133">Transmembrane helix</keyword>
<evidence type="ECO:0000313" key="8">
    <source>
        <dbReference type="Proteomes" id="UP001321453"/>
    </source>
</evidence>
<feature type="transmembrane region" description="Helical" evidence="5">
    <location>
        <begin position="21"/>
        <end position="40"/>
    </location>
</feature>
<evidence type="ECO:0000256" key="3">
    <source>
        <dbReference type="ARBA" id="ARBA00022989"/>
    </source>
</evidence>
<accession>A0ABT7S7B1</accession>
<dbReference type="PANTHER" id="PTHR31310:SF7">
    <property type="entry name" value="PA-PHOSPHATASE RELATED-FAMILY PROTEIN DDB_G0268928"/>
    <property type="match status" value="1"/>
</dbReference>